<name>A0A212IYS4_9FIRM</name>
<evidence type="ECO:0000256" key="7">
    <source>
        <dbReference type="ARBA" id="ARBA00022777"/>
    </source>
</evidence>
<comment type="function">
    <text evidence="8">The phosphoenolpyruvate-dependent sugar phosphotransferase system (sugar PTS), a major carbohydrate active transport system, catalyzes the phosphorylation of incoming sugar substrates concomitantly with their translocation across the cell membrane. The enzyme II UlaABC PTS system is involved in ascorbate transport.</text>
</comment>
<feature type="domain" description="PTS EIIA type-2" evidence="11">
    <location>
        <begin position="5"/>
        <end position="150"/>
    </location>
</feature>
<dbReference type="InterPro" id="IPR016152">
    <property type="entry name" value="PTrfase/Anion_transptr"/>
</dbReference>
<dbReference type="GO" id="GO:0005737">
    <property type="term" value="C:cytoplasm"/>
    <property type="evidence" value="ECO:0007669"/>
    <property type="project" value="UniProtKB-SubCell"/>
</dbReference>
<proteinExistence type="predicted"/>
<evidence type="ECO:0000256" key="3">
    <source>
        <dbReference type="ARBA" id="ARBA00022490"/>
    </source>
</evidence>
<dbReference type="SUPFAM" id="SSF55804">
    <property type="entry name" value="Phoshotransferase/anion transport protein"/>
    <property type="match status" value="1"/>
</dbReference>
<evidence type="ECO:0000256" key="1">
    <source>
        <dbReference type="ARBA" id="ARBA00004496"/>
    </source>
</evidence>
<reference evidence="12" key="1">
    <citation type="submission" date="2016-04" db="EMBL/GenBank/DDBJ databases">
        <authorList>
            <person name="Evans L.H."/>
            <person name="Alamgir A."/>
            <person name="Owens N."/>
            <person name="Weber N.D."/>
            <person name="Virtaneva K."/>
            <person name="Barbian K."/>
            <person name="Babar A."/>
            <person name="Rosenke K."/>
        </authorList>
    </citation>
    <scope>NUCLEOTIDE SEQUENCE</scope>
    <source>
        <strain evidence="12">86</strain>
    </source>
</reference>
<evidence type="ECO:0000256" key="4">
    <source>
        <dbReference type="ARBA" id="ARBA00022553"/>
    </source>
</evidence>
<evidence type="ECO:0000256" key="2">
    <source>
        <dbReference type="ARBA" id="ARBA00022448"/>
    </source>
</evidence>
<keyword evidence="2" id="KW-0813">Transport</keyword>
<gene>
    <name evidence="12" type="ORF">KL86CLO1_10239</name>
</gene>
<evidence type="ECO:0000313" key="12">
    <source>
        <dbReference type="EMBL" id="SBV92366.1"/>
    </source>
</evidence>
<dbReference type="Pfam" id="PF00359">
    <property type="entry name" value="PTS_EIIA_2"/>
    <property type="match status" value="1"/>
</dbReference>
<keyword evidence="4" id="KW-0597">Phosphoprotein</keyword>
<comment type="subcellular location">
    <subcellularLocation>
        <location evidence="1">Cytoplasm</location>
    </subcellularLocation>
</comment>
<evidence type="ECO:0000256" key="8">
    <source>
        <dbReference type="ARBA" id="ARBA00037387"/>
    </source>
</evidence>
<dbReference type="GO" id="GO:0016301">
    <property type="term" value="F:kinase activity"/>
    <property type="evidence" value="ECO:0007669"/>
    <property type="project" value="UniProtKB-KW"/>
</dbReference>
<dbReference type="InterPro" id="IPR002178">
    <property type="entry name" value="PTS_EIIA_type-2_dom"/>
</dbReference>
<sequence length="154" mass="16883">MLLRELVDANHVLFLDGAASWEDSIRASCRPLVADGTVANDYAEEIIDCVKIHGPYIVLIPGFAMPHSMQGSQRAARTGLSFMKLKTPISFEPGDPEKDASVFFTLAAVDENAHLENMQKLFQTLSNEALCAELLTVSSPADLLRLDEKYSSIV</sequence>
<keyword evidence="12" id="KW-0670">Pyruvate</keyword>
<protein>
    <recommendedName>
        <fullName evidence="9">Ascorbate-specific PTS system EIIA component</fullName>
    </recommendedName>
    <alternativeName>
        <fullName evidence="10">Ascorbate-specific phosphotransferase enzyme IIA component</fullName>
    </alternativeName>
</protein>
<dbReference type="PANTHER" id="PTHR36203:SF1">
    <property type="entry name" value="ASCORBATE-SPECIFIC PTS SYSTEM EIIA COMPONENT"/>
    <property type="match status" value="1"/>
</dbReference>
<dbReference type="EMBL" id="FLUN01000001">
    <property type="protein sequence ID" value="SBV92366.1"/>
    <property type="molecule type" value="Genomic_DNA"/>
</dbReference>
<accession>A0A212IYS4</accession>
<dbReference type="InterPro" id="IPR051351">
    <property type="entry name" value="Ascorbate-PTS_EIIA_comp"/>
</dbReference>
<organism evidence="12">
    <name type="scientific">uncultured Eubacteriales bacterium</name>
    <dbReference type="NCBI Taxonomy" id="172733"/>
    <lineage>
        <taxon>Bacteria</taxon>
        <taxon>Bacillati</taxon>
        <taxon>Bacillota</taxon>
        <taxon>Clostridia</taxon>
        <taxon>Eubacteriales</taxon>
        <taxon>environmental samples</taxon>
    </lineage>
</organism>
<dbReference type="AlphaFoldDB" id="A0A212IYS4"/>
<keyword evidence="7" id="KW-0418">Kinase</keyword>
<dbReference type="PANTHER" id="PTHR36203">
    <property type="entry name" value="ASCORBATE-SPECIFIC PTS SYSTEM EIIA COMPONENT"/>
    <property type="match status" value="1"/>
</dbReference>
<keyword evidence="3" id="KW-0963">Cytoplasm</keyword>
<dbReference type="PROSITE" id="PS51094">
    <property type="entry name" value="PTS_EIIA_TYPE_2"/>
    <property type="match status" value="1"/>
</dbReference>
<evidence type="ECO:0000256" key="10">
    <source>
        <dbReference type="ARBA" id="ARBA00042072"/>
    </source>
</evidence>
<evidence type="ECO:0000256" key="5">
    <source>
        <dbReference type="ARBA" id="ARBA00022679"/>
    </source>
</evidence>
<evidence type="ECO:0000259" key="11">
    <source>
        <dbReference type="PROSITE" id="PS51094"/>
    </source>
</evidence>
<dbReference type="Gene3D" id="3.40.930.10">
    <property type="entry name" value="Mannitol-specific EII, Chain A"/>
    <property type="match status" value="1"/>
</dbReference>
<evidence type="ECO:0000256" key="9">
    <source>
        <dbReference type="ARBA" id="ARBA00041175"/>
    </source>
</evidence>
<keyword evidence="6" id="KW-0598">Phosphotransferase system</keyword>
<dbReference type="GO" id="GO:0009401">
    <property type="term" value="P:phosphoenolpyruvate-dependent sugar phosphotransferase system"/>
    <property type="evidence" value="ECO:0007669"/>
    <property type="project" value="UniProtKB-KW"/>
</dbReference>
<keyword evidence="5 12" id="KW-0808">Transferase</keyword>
<evidence type="ECO:0000256" key="6">
    <source>
        <dbReference type="ARBA" id="ARBA00022683"/>
    </source>
</evidence>